<gene>
    <name evidence="8" type="ORF">HETIRDRAFT_439855</name>
</gene>
<organism evidence="8 9">
    <name type="scientific">Heterobasidion irregulare (strain TC 32-1)</name>
    <dbReference type="NCBI Taxonomy" id="747525"/>
    <lineage>
        <taxon>Eukaryota</taxon>
        <taxon>Fungi</taxon>
        <taxon>Dikarya</taxon>
        <taxon>Basidiomycota</taxon>
        <taxon>Agaricomycotina</taxon>
        <taxon>Agaricomycetes</taxon>
        <taxon>Russulales</taxon>
        <taxon>Bondarzewiaceae</taxon>
        <taxon>Heterobasidion</taxon>
        <taxon>Heterobasidion annosum species complex</taxon>
    </lineage>
</organism>
<feature type="domain" description="C3H1-type" evidence="7">
    <location>
        <begin position="367"/>
        <end position="394"/>
    </location>
</feature>
<dbReference type="HOGENOM" id="CLU_536418_0_0_1"/>
<dbReference type="eggNOG" id="ENOG502SVVT">
    <property type="taxonomic scope" value="Eukaryota"/>
</dbReference>
<evidence type="ECO:0000256" key="1">
    <source>
        <dbReference type="ARBA" id="ARBA00022723"/>
    </source>
</evidence>
<dbReference type="InterPro" id="IPR036855">
    <property type="entry name" value="Znf_CCCH_sf"/>
</dbReference>
<dbReference type="InterPro" id="IPR000571">
    <property type="entry name" value="Znf_CCCH"/>
</dbReference>
<dbReference type="InterPro" id="IPR045877">
    <property type="entry name" value="ZFP36-like"/>
</dbReference>
<feature type="domain" description="C3H1-type" evidence="7">
    <location>
        <begin position="12"/>
        <end position="40"/>
    </location>
</feature>
<feature type="zinc finger region" description="C3H1-type" evidence="5">
    <location>
        <begin position="12"/>
        <end position="40"/>
    </location>
</feature>
<dbReference type="PANTHER" id="PTHR12547:SF18">
    <property type="entry name" value="PROTEIN TIS11"/>
    <property type="match status" value="1"/>
</dbReference>
<keyword evidence="9" id="KW-1185">Reference proteome</keyword>
<dbReference type="RefSeq" id="XP_009546009.1">
    <property type="nucleotide sequence ID" value="XM_009547714.1"/>
</dbReference>
<dbReference type="Pfam" id="PF14608">
    <property type="entry name" value="zf-CCCH_2"/>
    <property type="match status" value="1"/>
</dbReference>
<dbReference type="PROSITE" id="PS50103">
    <property type="entry name" value="ZF_C3H1"/>
    <property type="match status" value="3"/>
</dbReference>
<dbReference type="PANTHER" id="PTHR12547">
    <property type="entry name" value="CCCH ZINC FINGER/TIS11-RELATED"/>
    <property type="match status" value="1"/>
</dbReference>
<dbReference type="STRING" id="747525.W4K697"/>
<evidence type="ECO:0000313" key="9">
    <source>
        <dbReference type="Proteomes" id="UP000030671"/>
    </source>
</evidence>
<dbReference type="GO" id="GO:0008270">
    <property type="term" value="F:zinc ion binding"/>
    <property type="evidence" value="ECO:0007669"/>
    <property type="project" value="UniProtKB-KW"/>
</dbReference>
<feature type="region of interest" description="Disordered" evidence="6">
    <location>
        <begin position="301"/>
        <end position="331"/>
    </location>
</feature>
<proteinExistence type="predicted"/>
<dbReference type="AlphaFoldDB" id="W4K697"/>
<dbReference type="GeneID" id="20675197"/>
<dbReference type="GO" id="GO:0003729">
    <property type="term" value="F:mRNA binding"/>
    <property type="evidence" value="ECO:0007669"/>
    <property type="project" value="InterPro"/>
</dbReference>
<dbReference type="EMBL" id="KI925458">
    <property type="protein sequence ID" value="ETW81347.1"/>
    <property type="molecule type" value="Genomic_DNA"/>
</dbReference>
<feature type="zinc finger region" description="C3H1-type" evidence="5">
    <location>
        <begin position="367"/>
        <end position="394"/>
    </location>
</feature>
<evidence type="ECO:0000313" key="8">
    <source>
        <dbReference type="EMBL" id="ETW81347.1"/>
    </source>
</evidence>
<dbReference type="Proteomes" id="UP000030671">
    <property type="component" value="Unassembled WGS sequence"/>
</dbReference>
<feature type="region of interest" description="Disordered" evidence="6">
    <location>
        <begin position="166"/>
        <end position="188"/>
    </location>
</feature>
<keyword evidence="2" id="KW-0677">Repeat</keyword>
<evidence type="ECO:0000259" key="7">
    <source>
        <dbReference type="PROSITE" id="PS50103"/>
    </source>
</evidence>
<dbReference type="KEGG" id="hir:HETIRDRAFT_439855"/>
<evidence type="ECO:0000256" key="5">
    <source>
        <dbReference type="PROSITE-ProRule" id="PRU00723"/>
    </source>
</evidence>
<evidence type="ECO:0000256" key="2">
    <source>
        <dbReference type="ARBA" id="ARBA00022737"/>
    </source>
</evidence>
<feature type="zinc finger region" description="C3H1-type" evidence="5">
    <location>
        <begin position="268"/>
        <end position="296"/>
    </location>
</feature>
<keyword evidence="3 5" id="KW-0863">Zinc-finger</keyword>
<name>W4K697_HETIT</name>
<dbReference type="Gene3D" id="4.10.1000.10">
    <property type="entry name" value="Zinc finger, CCCH-type"/>
    <property type="match status" value="3"/>
</dbReference>
<feature type="domain" description="C3H1-type" evidence="7">
    <location>
        <begin position="268"/>
        <end position="296"/>
    </location>
</feature>
<protein>
    <recommendedName>
        <fullName evidence="7">C3H1-type domain-containing protein</fullName>
    </recommendedName>
</protein>
<feature type="compositionally biased region" description="Low complexity" evidence="6">
    <location>
        <begin position="166"/>
        <end position="182"/>
    </location>
</feature>
<dbReference type="OrthoDB" id="411372at2759"/>
<evidence type="ECO:0000256" key="3">
    <source>
        <dbReference type="ARBA" id="ARBA00022771"/>
    </source>
</evidence>
<reference evidence="8 9" key="1">
    <citation type="journal article" date="2012" name="New Phytol.">
        <title>Insight into trade-off between wood decay and parasitism from the genome of a fungal forest pathogen.</title>
        <authorList>
            <person name="Olson A."/>
            <person name="Aerts A."/>
            <person name="Asiegbu F."/>
            <person name="Belbahri L."/>
            <person name="Bouzid O."/>
            <person name="Broberg A."/>
            <person name="Canback B."/>
            <person name="Coutinho P.M."/>
            <person name="Cullen D."/>
            <person name="Dalman K."/>
            <person name="Deflorio G."/>
            <person name="van Diepen L.T."/>
            <person name="Dunand C."/>
            <person name="Duplessis S."/>
            <person name="Durling M."/>
            <person name="Gonthier P."/>
            <person name="Grimwood J."/>
            <person name="Fossdal C.G."/>
            <person name="Hansson D."/>
            <person name="Henrissat B."/>
            <person name="Hietala A."/>
            <person name="Himmelstrand K."/>
            <person name="Hoffmeister D."/>
            <person name="Hogberg N."/>
            <person name="James T.Y."/>
            <person name="Karlsson M."/>
            <person name="Kohler A."/>
            <person name="Kues U."/>
            <person name="Lee Y.H."/>
            <person name="Lin Y.C."/>
            <person name="Lind M."/>
            <person name="Lindquist E."/>
            <person name="Lombard V."/>
            <person name="Lucas S."/>
            <person name="Lunden K."/>
            <person name="Morin E."/>
            <person name="Murat C."/>
            <person name="Park J."/>
            <person name="Raffaello T."/>
            <person name="Rouze P."/>
            <person name="Salamov A."/>
            <person name="Schmutz J."/>
            <person name="Solheim H."/>
            <person name="Stahlberg J."/>
            <person name="Velez H."/>
            <person name="de Vries R.P."/>
            <person name="Wiebenga A."/>
            <person name="Woodward S."/>
            <person name="Yakovlev I."/>
            <person name="Garbelotto M."/>
            <person name="Martin F."/>
            <person name="Grigoriev I.V."/>
            <person name="Stenlid J."/>
        </authorList>
    </citation>
    <scope>NUCLEOTIDE SEQUENCE [LARGE SCALE GENOMIC DNA]</scope>
    <source>
        <strain evidence="8 9">TC 32-1</strain>
    </source>
</reference>
<sequence length="508" mass="56499">MRKPQHLSLNERRHTKPCKFFQKNTCPLSADQCQFAHVRENATTKTIEAPTQVHNYHLTGDFGERDRCRYQHTRPSFEQRATKPDMYLQTAIGSRFNSVDPGELTPYPHPIHPHTPLPRRHTHFLPPTYVYAPYILPQAQAPSHASVSASRRDSLLDSEIDLDLDIPSLGSASSPSAESSSLTDGDADLLNTPLDEMHVYPGSRQLAGPPRYVWGSPWSPNGTFFDPASPGIYGTYMPYTPMVYGGFYGPMSAVPGLDPPHIGRKGKAYKTKLCKFYKKCGECPKGEKCTFIHSPATVRRRPINAVPPSPMSSGPSPLSENSPLTPAQSESLRFKLPKKPLSDIDEKHAKNIFPITWRVIGGGVMMGGQREICQQFMEGQCAEGDDCRFLHPDQDELLSPIPEEYYPAGLSDNITPRVASFKEEPYLTSLPKDKRSNPLSIAIPLPPHHLPDLSPLIIPGRGDSEVDRVGAVIRDIARPHSTPPRLWALRSATRILEPQNLSLESPFP</sequence>
<dbReference type="InParanoid" id="W4K697"/>
<dbReference type="SMART" id="SM00356">
    <property type="entry name" value="ZnF_C3H1"/>
    <property type="match status" value="3"/>
</dbReference>
<accession>W4K697</accession>
<dbReference type="Pfam" id="PF00642">
    <property type="entry name" value="zf-CCCH"/>
    <property type="match status" value="2"/>
</dbReference>
<evidence type="ECO:0000256" key="4">
    <source>
        <dbReference type="ARBA" id="ARBA00022833"/>
    </source>
</evidence>
<evidence type="ECO:0000256" key="6">
    <source>
        <dbReference type="SAM" id="MobiDB-lite"/>
    </source>
</evidence>
<keyword evidence="1 5" id="KW-0479">Metal-binding</keyword>
<feature type="compositionally biased region" description="Polar residues" evidence="6">
    <location>
        <begin position="320"/>
        <end position="331"/>
    </location>
</feature>
<keyword evidence="4 5" id="KW-0862">Zinc</keyword>
<dbReference type="SUPFAM" id="SSF90229">
    <property type="entry name" value="CCCH zinc finger"/>
    <property type="match status" value="2"/>
</dbReference>